<feature type="signal peptide" evidence="1">
    <location>
        <begin position="1"/>
        <end position="20"/>
    </location>
</feature>
<comment type="caution">
    <text evidence="2">The sequence shown here is derived from an EMBL/GenBank/DDBJ whole genome shotgun (WGS) entry which is preliminary data.</text>
</comment>
<feature type="chain" id="PRO_5040999573" description="Amino acid ABC transporter substrate-binding protein" evidence="1">
    <location>
        <begin position="21"/>
        <end position="269"/>
    </location>
</feature>
<name>A0A9W4R0A3_9GAMM</name>
<dbReference type="SUPFAM" id="SSF53850">
    <property type="entry name" value="Periplasmic binding protein-like II"/>
    <property type="match status" value="1"/>
</dbReference>
<evidence type="ECO:0000256" key="1">
    <source>
        <dbReference type="SAM" id="SignalP"/>
    </source>
</evidence>
<sequence>MLLRLFICLCLGSFVPAIFAQTLTFCYEDKELAPSYMGTGLHVPDTRPGVSIEVLQMMEQKIDGLSIDFIREPWQRCLHDMKRNKVDAVIASYREERAAFMVYPTTQHGELNTQLALNKFGRCIVGDKQFIKALASSKQSFSLAIPNGYSSAKNITDERFIKVDTLSQLDAYELVSKRVVDGTIGLCMINEKVVKAFPFAKRLEAYHPPFDTSYGFLTYSKQFFKNNEILAKELWEHLAEFPFAQVYMEYLGFEHQQIDSIIIDPEGSK</sequence>
<dbReference type="AlphaFoldDB" id="A0A9W4R0A3"/>
<dbReference type="Proteomes" id="UP001152467">
    <property type="component" value="Unassembled WGS sequence"/>
</dbReference>
<accession>A0A9W4R0A3</accession>
<keyword evidence="3" id="KW-1185">Reference proteome</keyword>
<proteinExistence type="predicted"/>
<reference evidence="2" key="1">
    <citation type="submission" date="2022-07" db="EMBL/GenBank/DDBJ databases">
        <authorList>
            <person name="Criscuolo A."/>
        </authorList>
    </citation>
    <scope>NUCLEOTIDE SEQUENCE</scope>
    <source>
        <strain evidence="2">CIP111854</strain>
    </source>
</reference>
<dbReference type="EMBL" id="CAMAPC010000011">
    <property type="protein sequence ID" value="CAH9061223.1"/>
    <property type="molecule type" value="Genomic_DNA"/>
</dbReference>
<organism evidence="2 3">
    <name type="scientific">Pseudoalteromonas holothuriae</name>
    <dbReference type="NCBI Taxonomy" id="2963714"/>
    <lineage>
        <taxon>Bacteria</taxon>
        <taxon>Pseudomonadati</taxon>
        <taxon>Pseudomonadota</taxon>
        <taxon>Gammaproteobacteria</taxon>
        <taxon>Alteromonadales</taxon>
        <taxon>Pseudoalteromonadaceae</taxon>
        <taxon>Pseudoalteromonas</taxon>
    </lineage>
</organism>
<gene>
    <name evidence="2" type="ORF">PSECIP111854_02763</name>
</gene>
<evidence type="ECO:0000313" key="2">
    <source>
        <dbReference type="EMBL" id="CAH9061223.1"/>
    </source>
</evidence>
<dbReference type="RefSeq" id="WP_261626628.1">
    <property type="nucleotide sequence ID" value="NZ_CAMAPC010000011.1"/>
</dbReference>
<evidence type="ECO:0008006" key="4">
    <source>
        <dbReference type="Google" id="ProtNLM"/>
    </source>
</evidence>
<dbReference type="Gene3D" id="3.40.190.10">
    <property type="entry name" value="Periplasmic binding protein-like II"/>
    <property type="match status" value="1"/>
</dbReference>
<evidence type="ECO:0000313" key="3">
    <source>
        <dbReference type="Proteomes" id="UP001152467"/>
    </source>
</evidence>
<keyword evidence="1" id="KW-0732">Signal</keyword>
<protein>
    <recommendedName>
        <fullName evidence="4">Amino acid ABC transporter substrate-binding protein</fullName>
    </recommendedName>
</protein>